<keyword evidence="2 4" id="KW-0479">Metal-binding</keyword>
<comment type="similarity">
    <text evidence="1 4">Belongs to the iron/ascorbate-dependent oxidoreductase family.</text>
</comment>
<dbReference type="InterPro" id="IPR005123">
    <property type="entry name" value="Oxoglu/Fe-dep_dioxygenase_dom"/>
</dbReference>
<reference evidence="6" key="1">
    <citation type="journal article" date="2011" name="Plant Sci.">
        <title>Characterization of genomic sequence showing strong association with polyembryony among diverse Citrus species and cultivars, and its synteny with Vitis and Populus.</title>
        <authorList>
            <person name="Nakano M."/>
            <person name="Shimada T."/>
            <person name="Endo T."/>
            <person name="Fujii H."/>
            <person name="Nesumi H."/>
            <person name="Kita M."/>
            <person name="Ebina M."/>
            <person name="Shimizu T."/>
            <person name="Omura M."/>
        </authorList>
    </citation>
    <scope>NUCLEOTIDE SEQUENCE</scope>
</reference>
<dbReference type="PANTHER" id="PTHR47991">
    <property type="entry name" value="OXOGLUTARATE/IRON-DEPENDENT DIOXYGENASE"/>
    <property type="match status" value="1"/>
</dbReference>
<keyword evidence="4" id="KW-0560">Oxidoreductase</keyword>
<sequence>MDMAKAISVSKTIEQLVTHGEQPSSGFIVKETKFGSIESSPPLGPFPVIDMSLFSSQEHVGTELEKLKSSLSSAGCFQVVGHGMSDSFLDRVREVAVEFFQLPAEEKQKHARAVNEIEGYGSDLVVSDAQVFDWCHRLFLRVFPVHQRRLNLWPQHPPEFSEILNEYAMKLTTVTEVLSKAIAKSLNLEEYSFLNQFGDQALMQVRFNFYPPCSRPDLVHGVKPHTDRSGITILLQDREVEGLQIRVDGKWYRVPVIPHALVVNLGDQMQIMTNGIYKSPMHRVVTNTEKLRISIAAFTEPEPENEIGPVDQLIDEQRPKLYRNVRNYGAINYECYQKGLVALDTVRA</sequence>
<evidence type="ECO:0000256" key="4">
    <source>
        <dbReference type="RuleBase" id="RU003682"/>
    </source>
</evidence>
<dbReference type="Gene3D" id="2.60.120.330">
    <property type="entry name" value="B-lactam Antibiotic, Isopenicillin N Synthase, Chain"/>
    <property type="match status" value="1"/>
</dbReference>
<dbReference type="SUPFAM" id="SSF51197">
    <property type="entry name" value="Clavaminate synthase-like"/>
    <property type="match status" value="1"/>
</dbReference>
<dbReference type="Pfam" id="PF03171">
    <property type="entry name" value="2OG-FeII_Oxy"/>
    <property type="match status" value="1"/>
</dbReference>
<accession>F8WL70</accession>
<dbReference type="FunFam" id="2.60.120.330:FF:000018">
    <property type="entry name" value="2-oxoglutarate (2OG) and Fe(II)-dependent oxygenase superfamily protein"/>
    <property type="match status" value="1"/>
</dbReference>
<evidence type="ECO:0000259" key="5">
    <source>
        <dbReference type="PROSITE" id="PS51471"/>
    </source>
</evidence>
<dbReference type="Pfam" id="PF14226">
    <property type="entry name" value="DIOX_N"/>
    <property type="match status" value="1"/>
</dbReference>
<feature type="domain" description="Fe2OG dioxygenase" evidence="5">
    <location>
        <begin position="201"/>
        <end position="301"/>
    </location>
</feature>
<dbReference type="EMBL" id="AB573149">
    <property type="protein sequence ID" value="BAK61815.1"/>
    <property type="molecule type" value="Genomic_DNA"/>
</dbReference>
<organism evidence="6">
    <name type="scientific">Citrus unshiu</name>
    <name type="common">Satsuma mandarin</name>
    <name type="synonym">Citrus nobilis var. unshiu</name>
    <dbReference type="NCBI Taxonomy" id="55188"/>
    <lineage>
        <taxon>Eukaryota</taxon>
        <taxon>Viridiplantae</taxon>
        <taxon>Streptophyta</taxon>
        <taxon>Embryophyta</taxon>
        <taxon>Tracheophyta</taxon>
        <taxon>Spermatophyta</taxon>
        <taxon>Magnoliopsida</taxon>
        <taxon>eudicotyledons</taxon>
        <taxon>Gunneridae</taxon>
        <taxon>Pentapetalae</taxon>
        <taxon>rosids</taxon>
        <taxon>malvids</taxon>
        <taxon>Sapindales</taxon>
        <taxon>Rutaceae</taxon>
        <taxon>Aurantioideae</taxon>
        <taxon>Citrus</taxon>
    </lineage>
</organism>
<keyword evidence="3 4" id="KW-0408">Iron</keyword>
<evidence type="ECO:0000256" key="1">
    <source>
        <dbReference type="ARBA" id="ARBA00008056"/>
    </source>
</evidence>
<evidence type="ECO:0000256" key="2">
    <source>
        <dbReference type="ARBA" id="ARBA00022723"/>
    </source>
</evidence>
<dbReference type="InterPro" id="IPR026992">
    <property type="entry name" value="DIOX_N"/>
</dbReference>
<name>F8WL70_CITUN</name>
<dbReference type="GO" id="GO:0046872">
    <property type="term" value="F:metal ion binding"/>
    <property type="evidence" value="ECO:0007669"/>
    <property type="project" value="UniProtKB-KW"/>
</dbReference>
<dbReference type="InterPro" id="IPR027443">
    <property type="entry name" value="IPNS-like_sf"/>
</dbReference>
<gene>
    <name evidence="6" type="primary">ORF03</name>
</gene>
<dbReference type="GO" id="GO:0016491">
    <property type="term" value="F:oxidoreductase activity"/>
    <property type="evidence" value="ECO:0007669"/>
    <property type="project" value="UniProtKB-KW"/>
</dbReference>
<proteinExistence type="inferred from homology"/>
<dbReference type="InterPro" id="IPR050295">
    <property type="entry name" value="Plant_2OG-oxidoreductases"/>
</dbReference>
<evidence type="ECO:0000256" key="3">
    <source>
        <dbReference type="ARBA" id="ARBA00023004"/>
    </source>
</evidence>
<dbReference type="InterPro" id="IPR044861">
    <property type="entry name" value="IPNS-like_FE2OG_OXY"/>
</dbReference>
<dbReference type="PROSITE" id="PS51471">
    <property type="entry name" value="FE2OG_OXY"/>
    <property type="match status" value="1"/>
</dbReference>
<protein>
    <submittedName>
        <fullName evidence="6">Flavonol synthase/flavanone 3-hydroxylase</fullName>
    </submittedName>
</protein>
<evidence type="ECO:0000313" key="6">
    <source>
        <dbReference type="EMBL" id="BAK61815.1"/>
    </source>
</evidence>
<dbReference type="AlphaFoldDB" id="F8WL70"/>